<dbReference type="InterPro" id="IPR012442">
    <property type="entry name" value="DUF1645_plant"/>
</dbReference>
<organism evidence="2 3">
    <name type="scientific">Carnegiea gigantea</name>
    <dbReference type="NCBI Taxonomy" id="171969"/>
    <lineage>
        <taxon>Eukaryota</taxon>
        <taxon>Viridiplantae</taxon>
        <taxon>Streptophyta</taxon>
        <taxon>Embryophyta</taxon>
        <taxon>Tracheophyta</taxon>
        <taxon>Spermatophyta</taxon>
        <taxon>Magnoliopsida</taxon>
        <taxon>eudicotyledons</taxon>
        <taxon>Gunneridae</taxon>
        <taxon>Pentapetalae</taxon>
        <taxon>Caryophyllales</taxon>
        <taxon>Cactineae</taxon>
        <taxon>Cactaceae</taxon>
        <taxon>Cactoideae</taxon>
        <taxon>Echinocereeae</taxon>
        <taxon>Carnegiea</taxon>
    </lineage>
</organism>
<sequence>MALELLQSPSSSPSFDFDFNHGRSSPFLSTPSSPKGFGLSFFSTPTSPAPGFDDFVFDVQPKTPSGKPSKAPLLHRQLPPLKPPPQDKKSSLWSTFSPRRKKSSKTSELERGRERVSTLSTSKTTKRQARSLSPEKRRWRLKDLLLFRSASEGRGSDKDPFKRYNVNMGLPRNVRISSAESSNGASKSNARGQVSAHELHYRANKAMSEDVRKKSFLPYKQGILGRLAVNPTVHALAHGFGSLAHSHPTKLETQNTADINLTHATFIHKRWGKKRP</sequence>
<dbReference type="EMBL" id="JAKOGI010002469">
    <property type="protein sequence ID" value="KAJ8421936.1"/>
    <property type="molecule type" value="Genomic_DNA"/>
</dbReference>
<evidence type="ECO:0000256" key="1">
    <source>
        <dbReference type="SAM" id="MobiDB-lite"/>
    </source>
</evidence>
<feature type="region of interest" description="Disordered" evidence="1">
    <location>
        <begin position="53"/>
        <end position="135"/>
    </location>
</feature>
<comment type="caution">
    <text evidence="2">The sequence shown here is derived from an EMBL/GenBank/DDBJ whole genome shotgun (WGS) entry which is preliminary data.</text>
</comment>
<keyword evidence="3" id="KW-1185">Reference proteome</keyword>
<accession>A0A9Q1GMK1</accession>
<feature type="compositionally biased region" description="Basic and acidic residues" evidence="1">
    <location>
        <begin position="105"/>
        <end position="116"/>
    </location>
</feature>
<dbReference type="Proteomes" id="UP001153076">
    <property type="component" value="Unassembled WGS sequence"/>
</dbReference>
<dbReference type="OrthoDB" id="667051at2759"/>
<name>A0A9Q1GMK1_9CARY</name>
<evidence type="ECO:0000313" key="2">
    <source>
        <dbReference type="EMBL" id="KAJ8421936.1"/>
    </source>
</evidence>
<evidence type="ECO:0000313" key="3">
    <source>
        <dbReference type="Proteomes" id="UP001153076"/>
    </source>
</evidence>
<dbReference type="PANTHER" id="PTHR33095">
    <property type="entry name" value="OS07G0619500 PROTEIN"/>
    <property type="match status" value="1"/>
</dbReference>
<reference evidence="2" key="1">
    <citation type="submission" date="2022-04" db="EMBL/GenBank/DDBJ databases">
        <title>Carnegiea gigantea Genome sequencing and assembly v2.</title>
        <authorList>
            <person name="Copetti D."/>
            <person name="Sanderson M.J."/>
            <person name="Burquez A."/>
            <person name="Wojciechowski M.F."/>
        </authorList>
    </citation>
    <scope>NUCLEOTIDE SEQUENCE</scope>
    <source>
        <strain evidence="2">SGP5-SGP5p</strain>
        <tissue evidence="2">Aerial part</tissue>
    </source>
</reference>
<dbReference type="Pfam" id="PF07816">
    <property type="entry name" value="DUF1645"/>
    <property type="match status" value="1"/>
</dbReference>
<gene>
    <name evidence="2" type="ORF">Cgig2_002579</name>
</gene>
<dbReference type="PANTHER" id="PTHR33095:SF14">
    <property type="entry name" value="AR781"/>
    <property type="match status" value="1"/>
</dbReference>
<protein>
    <submittedName>
        <fullName evidence="2">Uncharacterized protein</fullName>
    </submittedName>
</protein>
<dbReference type="AlphaFoldDB" id="A0A9Q1GMK1"/>
<proteinExistence type="predicted"/>